<dbReference type="InterPro" id="IPR011701">
    <property type="entry name" value="MFS"/>
</dbReference>
<accession>G0UVV2</accession>
<organism evidence="7">
    <name type="scientific">Trypanosoma congolense (strain IL3000)</name>
    <dbReference type="NCBI Taxonomy" id="1068625"/>
    <lineage>
        <taxon>Eukaryota</taxon>
        <taxon>Discoba</taxon>
        <taxon>Euglenozoa</taxon>
        <taxon>Kinetoplastea</taxon>
        <taxon>Metakinetoplastina</taxon>
        <taxon>Trypanosomatida</taxon>
        <taxon>Trypanosomatidae</taxon>
        <taxon>Trypanosoma</taxon>
        <taxon>Nannomonas</taxon>
    </lineage>
</organism>
<dbReference type="PROSITE" id="PS50850">
    <property type="entry name" value="MFS"/>
    <property type="match status" value="1"/>
</dbReference>
<dbReference type="GO" id="GO:0016020">
    <property type="term" value="C:membrane"/>
    <property type="evidence" value="ECO:0007669"/>
    <property type="project" value="UniProtKB-SubCell"/>
</dbReference>
<feature type="transmembrane region" description="Helical" evidence="5">
    <location>
        <begin position="96"/>
        <end position="119"/>
    </location>
</feature>
<reference evidence="7" key="1">
    <citation type="journal article" date="2012" name="Proc. Natl. Acad. Sci. U.S.A.">
        <title>Antigenic diversity is generated by distinct evolutionary mechanisms in African trypanosome species.</title>
        <authorList>
            <person name="Jackson A.P."/>
            <person name="Berry A."/>
            <person name="Aslett M."/>
            <person name="Allison H.C."/>
            <person name="Burton P."/>
            <person name="Vavrova-Anderson J."/>
            <person name="Brown R."/>
            <person name="Browne H."/>
            <person name="Corton N."/>
            <person name="Hauser H."/>
            <person name="Gamble J."/>
            <person name="Gilderthorp R."/>
            <person name="Marcello L."/>
            <person name="McQuillan J."/>
            <person name="Otto T.D."/>
            <person name="Quail M.A."/>
            <person name="Sanders M.J."/>
            <person name="van Tonder A."/>
            <person name="Ginger M.L."/>
            <person name="Field M.C."/>
            <person name="Barry J.D."/>
            <person name="Hertz-Fowler C."/>
            <person name="Berriman M."/>
        </authorList>
    </citation>
    <scope>NUCLEOTIDE SEQUENCE</scope>
    <source>
        <strain evidence="7">IL3000</strain>
    </source>
</reference>
<feature type="transmembrane region" description="Helical" evidence="5">
    <location>
        <begin position="298"/>
        <end position="316"/>
    </location>
</feature>
<comment type="subcellular location">
    <subcellularLocation>
        <location evidence="1">Membrane</location>
        <topology evidence="1">Multi-pass membrane protein</topology>
    </subcellularLocation>
</comment>
<proteinExistence type="predicted"/>
<dbReference type="VEuPathDB" id="TriTrypDB:TcIL3000_10_2790"/>
<name>G0UVV2_TRYCI</name>
<dbReference type="Pfam" id="PF07690">
    <property type="entry name" value="MFS_1"/>
    <property type="match status" value="1"/>
</dbReference>
<dbReference type="InterPro" id="IPR020846">
    <property type="entry name" value="MFS_dom"/>
</dbReference>
<evidence type="ECO:0000259" key="6">
    <source>
        <dbReference type="PROSITE" id="PS50850"/>
    </source>
</evidence>
<keyword evidence="2 5" id="KW-0812">Transmembrane</keyword>
<evidence type="ECO:0000313" key="7">
    <source>
        <dbReference type="EMBL" id="CCC93518.1"/>
    </source>
</evidence>
<evidence type="ECO:0000256" key="5">
    <source>
        <dbReference type="SAM" id="Phobius"/>
    </source>
</evidence>
<feature type="transmembrane region" description="Helical" evidence="5">
    <location>
        <begin position="467"/>
        <end position="487"/>
    </location>
</feature>
<sequence>MTAEPSSADNTVEDVPLSVPVMKKDPWRFFVAAVFCLLSVSNAMQWITFAAIFDETREYFSMTAVQVNYLATTYVIAYVVAVFLSCKLFEVTGLKIGIFIAASANVIGASFKLLALYAWPNMALLYVAQVFNSITEILTIATPPLVANRWFPANERVVASTVMCIALNVGCGLGALLPVFFVTPEKKEKRHFGALFWFQFSLCALSFALTFLIPPRPRYSPSYAADRQEKMDERRLKVLRDRRNTEAGVGKESFQQQGHCASSSEEPYDGYEDIVSEPTNIFSTLVDTFHALRANPSFGFLAIASAAELGLIWSIATVLPQCLLPFGVLESETGWISFLNLVLGGVIAPVVMHYVGHKCKHRRALLIISVILVLNVTALCLLFHFGPAGNENRKYFVITAFVLWGGVAGLCQNFMLPIMFEFVVELTFPLRESTSAPVLTWTACLSNLILTIIFGEVLGNDPSRGDAMKVFLGTAVTCVIGFIALLLTRSASRREKFEAQMNDRYRALTHSARVEPAPPIASTA</sequence>
<feature type="domain" description="Major facilitator superfamily (MFS) profile" evidence="6">
    <location>
        <begin position="28"/>
        <end position="493"/>
    </location>
</feature>
<feature type="transmembrane region" description="Helical" evidence="5">
    <location>
        <begin position="194"/>
        <end position="213"/>
    </location>
</feature>
<dbReference type="SUPFAM" id="SSF103473">
    <property type="entry name" value="MFS general substrate transporter"/>
    <property type="match status" value="1"/>
</dbReference>
<dbReference type="InterPro" id="IPR049680">
    <property type="entry name" value="FLVCR1-2_SLC49-like"/>
</dbReference>
<gene>
    <name evidence="7" type="ORF">TCIL3000_10_2790</name>
</gene>
<dbReference type="PANTHER" id="PTHR10924:SF6">
    <property type="entry name" value="SOLUTE CARRIER FAMILY 49 MEMBER A3"/>
    <property type="match status" value="1"/>
</dbReference>
<feature type="transmembrane region" description="Helical" evidence="5">
    <location>
        <begin position="29"/>
        <end position="53"/>
    </location>
</feature>
<feature type="transmembrane region" description="Helical" evidence="5">
    <location>
        <begin position="397"/>
        <end position="424"/>
    </location>
</feature>
<evidence type="ECO:0000256" key="4">
    <source>
        <dbReference type="ARBA" id="ARBA00023136"/>
    </source>
</evidence>
<dbReference type="GO" id="GO:0022857">
    <property type="term" value="F:transmembrane transporter activity"/>
    <property type="evidence" value="ECO:0007669"/>
    <property type="project" value="InterPro"/>
</dbReference>
<evidence type="ECO:0000256" key="2">
    <source>
        <dbReference type="ARBA" id="ARBA00022692"/>
    </source>
</evidence>
<keyword evidence="3 5" id="KW-1133">Transmembrane helix</keyword>
<feature type="transmembrane region" description="Helical" evidence="5">
    <location>
        <begin position="158"/>
        <end position="182"/>
    </location>
</feature>
<feature type="transmembrane region" description="Helical" evidence="5">
    <location>
        <begin position="125"/>
        <end position="146"/>
    </location>
</feature>
<feature type="transmembrane region" description="Helical" evidence="5">
    <location>
        <begin position="336"/>
        <end position="355"/>
    </location>
</feature>
<feature type="transmembrane region" description="Helical" evidence="5">
    <location>
        <begin position="436"/>
        <end position="455"/>
    </location>
</feature>
<dbReference type="PANTHER" id="PTHR10924">
    <property type="entry name" value="MAJOR FACILITATOR SUPERFAMILY PROTEIN-RELATED"/>
    <property type="match status" value="1"/>
</dbReference>
<dbReference type="EMBL" id="HE575323">
    <property type="protein sequence ID" value="CCC93518.1"/>
    <property type="molecule type" value="Genomic_DNA"/>
</dbReference>
<dbReference type="AlphaFoldDB" id="G0UVV2"/>
<feature type="transmembrane region" description="Helical" evidence="5">
    <location>
        <begin position="59"/>
        <end position="84"/>
    </location>
</feature>
<protein>
    <recommendedName>
        <fullName evidence="6">Major facilitator superfamily (MFS) profile domain-containing protein</fullName>
    </recommendedName>
</protein>
<evidence type="ECO:0000256" key="1">
    <source>
        <dbReference type="ARBA" id="ARBA00004141"/>
    </source>
</evidence>
<dbReference type="Gene3D" id="1.20.1250.20">
    <property type="entry name" value="MFS general substrate transporter like domains"/>
    <property type="match status" value="1"/>
</dbReference>
<dbReference type="InterPro" id="IPR036259">
    <property type="entry name" value="MFS_trans_sf"/>
</dbReference>
<keyword evidence="4 5" id="KW-0472">Membrane</keyword>
<feature type="transmembrane region" description="Helical" evidence="5">
    <location>
        <begin position="364"/>
        <end position="385"/>
    </location>
</feature>
<evidence type="ECO:0000256" key="3">
    <source>
        <dbReference type="ARBA" id="ARBA00022989"/>
    </source>
</evidence>